<dbReference type="PANTHER" id="PTHR47514:SF1">
    <property type="entry name" value="TRANSKETOLASE N-TERMINAL SECTION-RELATED"/>
    <property type="match status" value="1"/>
</dbReference>
<dbReference type="EMBL" id="QLMJ01000002">
    <property type="protein sequence ID" value="RAK42423.1"/>
    <property type="molecule type" value="Genomic_DNA"/>
</dbReference>
<comment type="caution">
    <text evidence="5">The sequence shown here is derived from an EMBL/GenBank/DDBJ whole genome shotgun (WGS) entry which is preliminary data.</text>
</comment>
<protein>
    <submittedName>
        <fullName evidence="5">Transketolase subunit A</fullName>
    </submittedName>
</protein>
<dbReference type="GO" id="GO:0000287">
    <property type="term" value="F:magnesium ion binding"/>
    <property type="evidence" value="ECO:0007669"/>
    <property type="project" value="UniProtKB-ARBA"/>
</dbReference>
<proteinExistence type="inferred from homology"/>
<dbReference type="PANTHER" id="PTHR47514">
    <property type="entry name" value="TRANSKETOLASE N-TERMINAL SECTION-RELATED"/>
    <property type="match status" value="1"/>
</dbReference>
<name>A0A327ZI92_9ACTN</name>
<keyword evidence="6" id="KW-1185">Reference proteome</keyword>
<evidence type="ECO:0000313" key="5">
    <source>
        <dbReference type="EMBL" id="RAK42423.1"/>
    </source>
</evidence>
<evidence type="ECO:0000256" key="3">
    <source>
        <dbReference type="ARBA" id="ARBA00023052"/>
    </source>
</evidence>
<gene>
    <name evidence="5" type="ORF">B0I29_102248</name>
</gene>
<dbReference type="Proteomes" id="UP000249341">
    <property type="component" value="Unassembled WGS sequence"/>
</dbReference>
<keyword evidence="3" id="KW-0786">Thiamine pyrophosphate</keyword>
<sequence length="271" mass="29554">MSSLSLAQAVRTDVLRMTSIGRSSHVGSALSCADILAVLYAGVLEVHPENPDWPDRDRVIMSKGHAGAALYAVLAESGFFDPAVLHRHYQNGSYLSGHVSHVGIPGVEFSTGSLGHGLPVGAGLAWRARQTGRSWRTYVLLGDGECDEGSIWEAAMFAGHHELANLVAIVDYNRMQSLGTTEETLRLEPFAEKWRAFGWDVAEVDGHDHGQLDIALRVPRSARRARPRCVLAHTVKGKGVSFMEDQVLWHYRPPSPDELERALAEIGVTTG</sequence>
<dbReference type="Pfam" id="PF00456">
    <property type="entry name" value="Transketolase_N"/>
    <property type="match status" value="1"/>
</dbReference>
<comment type="similarity">
    <text evidence="2">Belongs to the transketolase family.</text>
</comment>
<accession>A0A327ZI92</accession>
<comment type="cofactor">
    <cofactor evidence="1">
        <name>thiamine diphosphate</name>
        <dbReference type="ChEBI" id="CHEBI:58937"/>
    </cofactor>
</comment>
<dbReference type="RefSeq" id="WP_111647586.1">
    <property type="nucleotide sequence ID" value="NZ_JACHWI010000003.1"/>
</dbReference>
<dbReference type="AlphaFoldDB" id="A0A327ZI92"/>
<feature type="domain" description="Transketolase N-terminal" evidence="4">
    <location>
        <begin position="7"/>
        <end position="265"/>
    </location>
</feature>
<reference evidence="5 6" key="1">
    <citation type="submission" date="2018-06" db="EMBL/GenBank/DDBJ databases">
        <title>Genomic Encyclopedia of Type Strains, Phase III (KMG-III): the genomes of soil and plant-associated and newly described type strains.</title>
        <authorList>
            <person name="Whitman W."/>
        </authorList>
    </citation>
    <scope>NUCLEOTIDE SEQUENCE [LARGE SCALE GENOMIC DNA]</scope>
    <source>
        <strain evidence="5 6">CGMCC 4.7090</strain>
    </source>
</reference>
<dbReference type="OrthoDB" id="8732661at2"/>
<dbReference type="Gene3D" id="3.40.50.970">
    <property type="match status" value="1"/>
</dbReference>
<evidence type="ECO:0000256" key="1">
    <source>
        <dbReference type="ARBA" id="ARBA00001964"/>
    </source>
</evidence>
<dbReference type="InterPro" id="IPR029061">
    <property type="entry name" value="THDP-binding"/>
</dbReference>
<organism evidence="5 6">
    <name type="scientific">Actinoplanes lutulentus</name>
    <dbReference type="NCBI Taxonomy" id="1287878"/>
    <lineage>
        <taxon>Bacteria</taxon>
        <taxon>Bacillati</taxon>
        <taxon>Actinomycetota</taxon>
        <taxon>Actinomycetes</taxon>
        <taxon>Micromonosporales</taxon>
        <taxon>Micromonosporaceae</taxon>
        <taxon>Actinoplanes</taxon>
    </lineage>
</organism>
<dbReference type="CDD" id="cd02012">
    <property type="entry name" value="TPP_TK"/>
    <property type="match status" value="1"/>
</dbReference>
<evidence type="ECO:0000313" key="6">
    <source>
        <dbReference type="Proteomes" id="UP000249341"/>
    </source>
</evidence>
<evidence type="ECO:0000256" key="2">
    <source>
        <dbReference type="ARBA" id="ARBA00007131"/>
    </source>
</evidence>
<dbReference type="SUPFAM" id="SSF52518">
    <property type="entry name" value="Thiamin diphosphate-binding fold (THDP-binding)"/>
    <property type="match status" value="1"/>
</dbReference>
<dbReference type="InterPro" id="IPR005474">
    <property type="entry name" value="Transketolase_N"/>
</dbReference>
<evidence type="ECO:0000259" key="4">
    <source>
        <dbReference type="Pfam" id="PF00456"/>
    </source>
</evidence>